<keyword evidence="2" id="KW-1185">Reference proteome</keyword>
<dbReference type="AlphaFoldDB" id="A0AA88JA59"/>
<reference evidence="1" key="1">
    <citation type="submission" date="2023-07" db="EMBL/GenBank/DDBJ databases">
        <title>draft genome sequence of fig (Ficus carica).</title>
        <authorList>
            <person name="Takahashi T."/>
            <person name="Nishimura K."/>
        </authorList>
    </citation>
    <scope>NUCLEOTIDE SEQUENCE</scope>
</reference>
<accession>A0AA88JA59</accession>
<dbReference type="Proteomes" id="UP001187192">
    <property type="component" value="Unassembled WGS sequence"/>
</dbReference>
<proteinExistence type="predicted"/>
<sequence length="162" mass="17882">MASFSLKPEPDRAQDPCTARIGSTGDLNMLKAELGFPQNTKTFSESALIFKWNWISKTVQEIGNSCTGFLETMQKKKVERNSVLIGFSSTSDTANANRVGLDYGLSWKWTGRPNNSIVARPVSNLLATADARWWSVAGQAVKCGNYAATRFAIIVMCLIYVY</sequence>
<protein>
    <submittedName>
        <fullName evidence="1">Uncharacterized protein</fullName>
    </submittedName>
</protein>
<organism evidence="1 2">
    <name type="scientific">Ficus carica</name>
    <name type="common">Common fig</name>
    <dbReference type="NCBI Taxonomy" id="3494"/>
    <lineage>
        <taxon>Eukaryota</taxon>
        <taxon>Viridiplantae</taxon>
        <taxon>Streptophyta</taxon>
        <taxon>Embryophyta</taxon>
        <taxon>Tracheophyta</taxon>
        <taxon>Spermatophyta</taxon>
        <taxon>Magnoliopsida</taxon>
        <taxon>eudicotyledons</taxon>
        <taxon>Gunneridae</taxon>
        <taxon>Pentapetalae</taxon>
        <taxon>rosids</taxon>
        <taxon>fabids</taxon>
        <taxon>Rosales</taxon>
        <taxon>Moraceae</taxon>
        <taxon>Ficeae</taxon>
        <taxon>Ficus</taxon>
    </lineage>
</organism>
<gene>
    <name evidence="1" type="ORF">TIFTF001_035932</name>
</gene>
<evidence type="ECO:0000313" key="2">
    <source>
        <dbReference type="Proteomes" id="UP001187192"/>
    </source>
</evidence>
<evidence type="ECO:0000313" key="1">
    <source>
        <dbReference type="EMBL" id="GMN66874.1"/>
    </source>
</evidence>
<name>A0AA88JA59_FICCA</name>
<dbReference type="EMBL" id="BTGU01000374">
    <property type="protein sequence ID" value="GMN66874.1"/>
    <property type="molecule type" value="Genomic_DNA"/>
</dbReference>
<comment type="caution">
    <text evidence="1">The sequence shown here is derived from an EMBL/GenBank/DDBJ whole genome shotgun (WGS) entry which is preliminary data.</text>
</comment>